<feature type="compositionally biased region" description="Basic and acidic residues" evidence="2">
    <location>
        <begin position="925"/>
        <end position="935"/>
    </location>
</feature>
<evidence type="ECO:0000313" key="5">
    <source>
        <dbReference type="EMBL" id="KAF5214462.1"/>
    </source>
</evidence>
<dbReference type="InterPro" id="IPR055239">
    <property type="entry name" value="TS_C"/>
</dbReference>
<dbReference type="VEuPathDB" id="TriTrypDB:ECC02_012935"/>
<dbReference type="InterPro" id="IPR021287">
    <property type="entry name" value="Trans-sialidase_CS"/>
</dbReference>
<dbReference type="PANTHER" id="PTHR10628:SF30">
    <property type="entry name" value="EXO-ALPHA-SIALIDASE"/>
    <property type="match status" value="1"/>
</dbReference>
<accession>A0A7J6XJ38</accession>
<dbReference type="PRINTS" id="PR01803">
    <property type="entry name" value="TCSIALIDASE"/>
</dbReference>
<dbReference type="PANTHER" id="PTHR10628">
    <property type="entry name" value="SIALIDASE"/>
    <property type="match status" value="1"/>
</dbReference>
<feature type="compositionally biased region" description="Polar residues" evidence="2">
    <location>
        <begin position="888"/>
        <end position="904"/>
    </location>
</feature>
<comment type="caution">
    <text evidence="5">The sequence shown here is derived from an EMBL/GenBank/DDBJ whole genome shotgun (WGS) entry which is preliminary data.</text>
</comment>
<dbReference type="Gene3D" id="2.120.10.10">
    <property type="match status" value="1"/>
</dbReference>
<feature type="compositionally biased region" description="Low complexity" evidence="2">
    <location>
        <begin position="950"/>
        <end position="962"/>
    </location>
</feature>
<evidence type="ECO:0000256" key="2">
    <source>
        <dbReference type="SAM" id="MobiDB-lite"/>
    </source>
</evidence>
<sequence>MLSRVAAVKAPRTHNRRGVTGSSGRRREGRESEPQRPNMSRRVFTFAVLLLLVVMMCCGSGGASAAQENNLKTTLFRKGDLFDDSENKNMSQAFDSFRAPSLVVVNDLVVAIVEAHYTNSTDKELYVGLVAKSMTVNEKKWTNGTAIVFDHYDVKVYRLLIPTSIVDNGDIKAVLGGYGKSGDPLTELVGDGKYWTSRYASGQIFVGGGDGEEKEFGWDQGTTSKFFPGLFKNFKANAEPYKQFLGGGGAGIRMEDGSRYVLPIQALKHDGKKVSLVALAEKSSFGWEFSDATSDDGCIQPAVLEWEDGDLVMMTSCEDGSRRVYWSSAMGRWWMEEYDTLSRVWGNSLKRTGHGFQGGFVSATIDGQRVILVSQPVYSEKDKKETGRLHLWLTDMQRIYDVGPISAENENVAASTLLYAADEVPSLEGVESKEVEGRLHCSYEVAAAGDGNYNIAFLDLTEKLKDVKKVLAAWKEKDAYIVKEYGCTVESNAKRRRECGVVGELTKGLVGFLSSTSNENTWMDEYLGVNATITKVTGGKVTSTEKGVKFRGAWAEWPVGKQGQNVPYHFANYKFTLVATVSIHEVPEGGTPIPLLGVKLSETDSPLIFGLFYTHDKKWMVAFNGSFEAPSHDDDVEWKPNTKYHVALHMDSDDGLMAYVDGKTIYDSEYEVYGHEDDEDYESFPQKLKTILRPHGISHFYIGGDGKSESGNIDVTVSNVLLYNRALKNDELKALTKADAVGTPEANVSALKGAPQSNHASETLIQSDSETFVIKEVKQDATSSQQRKDAQDLPSEEENKKAAASATYSDSHAVADTKRREEQMEKAATDVDDLPPPLSPAPEAASGHKSPDAEDALGVEHPEQEEESLLPIVAGSTVDEASEMDETILQSRTSDDPAQQTTLPLLSEGVDDEPSSLSTSTSNQRSDREEKEAHSHAAVGTNSGLNSSNTTEVTTADVTTATSEPNSDPTTVQREDDVSDDVGAAPDHPNTEPGERDIQSESNAAPLLGNDIFDVENITELLSVGVKGDSTVQGCVSRMLLLLLLLGLWGTVALC</sequence>
<dbReference type="Pfam" id="PF13859">
    <property type="entry name" value="BNR_3"/>
    <property type="match status" value="1"/>
</dbReference>
<dbReference type="InterPro" id="IPR013320">
    <property type="entry name" value="ConA-like_dom_sf"/>
</dbReference>
<organism evidence="5 6">
    <name type="scientific">Trypanosoma cruzi</name>
    <dbReference type="NCBI Taxonomy" id="5693"/>
    <lineage>
        <taxon>Eukaryota</taxon>
        <taxon>Discoba</taxon>
        <taxon>Euglenozoa</taxon>
        <taxon>Kinetoplastea</taxon>
        <taxon>Metakinetoplastina</taxon>
        <taxon>Trypanosomatida</taxon>
        <taxon>Trypanosomatidae</taxon>
        <taxon>Trypanosoma</taxon>
        <taxon>Schizotrypanum</taxon>
    </lineage>
</organism>
<evidence type="ECO:0000259" key="3">
    <source>
        <dbReference type="Pfam" id="PF13859"/>
    </source>
</evidence>
<dbReference type="InterPro" id="IPR011040">
    <property type="entry name" value="Sialidase"/>
</dbReference>
<feature type="compositionally biased region" description="Polar residues" evidence="2">
    <location>
        <begin position="963"/>
        <end position="972"/>
    </location>
</feature>
<dbReference type="InterPro" id="IPR008377">
    <property type="entry name" value="Sialidase_trypan"/>
</dbReference>
<dbReference type="GO" id="GO:0016020">
    <property type="term" value="C:membrane"/>
    <property type="evidence" value="ECO:0007669"/>
    <property type="project" value="TreeGrafter"/>
</dbReference>
<dbReference type="CDD" id="cd15482">
    <property type="entry name" value="Sialidase_non-viral"/>
    <property type="match status" value="1"/>
</dbReference>
<evidence type="ECO:0000256" key="1">
    <source>
        <dbReference type="ARBA" id="ARBA00022737"/>
    </source>
</evidence>
<feature type="region of interest" description="Disordered" evidence="2">
    <location>
        <begin position="778"/>
        <end position="999"/>
    </location>
</feature>
<feature type="compositionally biased region" description="Basic and acidic residues" evidence="2">
    <location>
        <begin position="786"/>
        <end position="801"/>
    </location>
</feature>
<feature type="compositionally biased region" description="Basic and acidic residues" evidence="2">
    <location>
        <begin position="813"/>
        <end position="829"/>
    </location>
</feature>
<dbReference type="GO" id="GO:0004308">
    <property type="term" value="F:exo-alpha-sialidase activity"/>
    <property type="evidence" value="ECO:0007669"/>
    <property type="project" value="InterPro"/>
</dbReference>
<dbReference type="InterPro" id="IPR026856">
    <property type="entry name" value="Sialidase_fam"/>
</dbReference>
<dbReference type="GO" id="GO:0006689">
    <property type="term" value="P:ganglioside catabolic process"/>
    <property type="evidence" value="ECO:0007669"/>
    <property type="project" value="TreeGrafter"/>
</dbReference>
<feature type="region of interest" description="Disordered" evidence="2">
    <location>
        <begin position="1"/>
        <end position="37"/>
    </location>
</feature>
<dbReference type="GO" id="GO:0005737">
    <property type="term" value="C:cytoplasm"/>
    <property type="evidence" value="ECO:0007669"/>
    <property type="project" value="TreeGrafter"/>
</dbReference>
<evidence type="ECO:0008006" key="7">
    <source>
        <dbReference type="Google" id="ProtNLM"/>
    </source>
</evidence>
<proteinExistence type="predicted"/>
<evidence type="ECO:0000259" key="4">
    <source>
        <dbReference type="Pfam" id="PF22925"/>
    </source>
</evidence>
<evidence type="ECO:0000313" key="6">
    <source>
        <dbReference type="Proteomes" id="UP000583944"/>
    </source>
</evidence>
<dbReference type="EMBL" id="JABDHM010000504">
    <property type="protein sequence ID" value="KAF5214462.1"/>
    <property type="molecule type" value="Genomic_DNA"/>
</dbReference>
<dbReference type="AlphaFoldDB" id="A0A7J6XJ38"/>
<feature type="compositionally biased region" description="Basic and acidic residues" evidence="2">
    <location>
        <begin position="25"/>
        <end position="34"/>
    </location>
</feature>
<dbReference type="Pfam" id="PF22925">
    <property type="entry name" value="TS_C"/>
    <property type="match status" value="1"/>
</dbReference>
<feature type="domain" description="Trans-sialidase C-terminal" evidence="4">
    <location>
        <begin position="506"/>
        <end position="729"/>
    </location>
</feature>
<dbReference type="Gene3D" id="2.60.120.200">
    <property type="match status" value="1"/>
</dbReference>
<dbReference type="GO" id="GO:0009313">
    <property type="term" value="P:oligosaccharide catabolic process"/>
    <property type="evidence" value="ECO:0007669"/>
    <property type="project" value="TreeGrafter"/>
</dbReference>
<protein>
    <recommendedName>
        <fullName evidence="7">Trans-sialidase</fullName>
    </recommendedName>
</protein>
<feature type="compositionally biased region" description="Polar residues" evidence="2">
    <location>
        <begin position="940"/>
        <end position="949"/>
    </location>
</feature>
<dbReference type="Pfam" id="PF11052">
    <property type="entry name" value="Tr-sialidase_C"/>
    <property type="match status" value="1"/>
</dbReference>
<feature type="compositionally biased region" description="Acidic residues" evidence="2">
    <location>
        <begin position="853"/>
        <end position="868"/>
    </location>
</feature>
<name>A0A7J6XJ38_TRYCR</name>
<dbReference type="SUPFAM" id="SSF50939">
    <property type="entry name" value="Sialidases"/>
    <property type="match status" value="1"/>
</dbReference>
<gene>
    <name evidence="5" type="ORF">ECC02_012935</name>
</gene>
<dbReference type="SUPFAM" id="SSF49899">
    <property type="entry name" value="Concanavalin A-like lectins/glucanases"/>
    <property type="match status" value="1"/>
</dbReference>
<keyword evidence="1" id="KW-0677">Repeat</keyword>
<feature type="domain" description="Sialidase" evidence="3">
    <location>
        <begin position="99"/>
        <end position="444"/>
    </location>
</feature>
<reference evidence="5 6" key="1">
    <citation type="journal article" date="2019" name="Genome Biol. Evol.">
        <title>Nanopore Sequencing Significantly Improves Genome Assembly of the Protozoan Parasite Trypanosoma cruzi.</title>
        <authorList>
            <person name="Diaz-Viraque F."/>
            <person name="Pita S."/>
            <person name="Greif G."/>
            <person name="de Souza R.C.M."/>
            <person name="Iraola G."/>
            <person name="Robello C."/>
        </authorList>
    </citation>
    <scope>NUCLEOTIDE SEQUENCE [LARGE SCALE GENOMIC DNA]</scope>
    <source>
        <strain evidence="5 6">Berenice</strain>
    </source>
</reference>
<feature type="compositionally biased region" description="Basic and acidic residues" evidence="2">
    <location>
        <begin position="989"/>
        <end position="999"/>
    </location>
</feature>
<dbReference type="InterPro" id="IPR036278">
    <property type="entry name" value="Sialidase_sf"/>
</dbReference>
<dbReference type="Proteomes" id="UP000583944">
    <property type="component" value="Unassembled WGS sequence"/>
</dbReference>